<protein>
    <submittedName>
        <fullName evidence="3">Peptidyl-prolyl cis-trans isomerase</fullName>
    </submittedName>
</protein>
<keyword evidence="1" id="KW-0812">Transmembrane</keyword>
<dbReference type="GO" id="GO:0005737">
    <property type="term" value="C:cytoplasm"/>
    <property type="evidence" value="ECO:0007669"/>
    <property type="project" value="TreeGrafter"/>
</dbReference>
<dbReference type="GO" id="GO:0006457">
    <property type="term" value="P:protein folding"/>
    <property type="evidence" value="ECO:0007669"/>
    <property type="project" value="TreeGrafter"/>
</dbReference>
<feature type="transmembrane region" description="Helical" evidence="1">
    <location>
        <begin position="69"/>
        <end position="89"/>
    </location>
</feature>
<dbReference type="EMBL" id="JAOPGA020000191">
    <property type="protein sequence ID" value="KAL0477516.1"/>
    <property type="molecule type" value="Genomic_DNA"/>
</dbReference>
<dbReference type="PANTHER" id="PTHR11071:SF478">
    <property type="entry name" value="PEPTIDYL-PROLYL CIS-TRANS ISOMERASE, RHODOPSIN-SPECIFIC ISOZYME"/>
    <property type="match status" value="1"/>
</dbReference>
<proteinExistence type="predicted"/>
<dbReference type="Pfam" id="PF00160">
    <property type="entry name" value="Pro_isomerase"/>
    <property type="match status" value="1"/>
</dbReference>
<dbReference type="PROSITE" id="PS50072">
    <property type="entry name" value="CSA_PPIASE_2"/>
    <property type="match status" value="1"/>
</dbReference>
<gene>
    <name evidence="3" type="ORF">AKO1_010873</name>
</gene>
<keyword evidence="3" id="KW-0413">Isomerase</keyword>
<organism evidence="3 4">
    <name type="scientific">Acrasis kona</name>
    <dbReference type="NCBI Taxonomy" id="1008807"/>
    <lineage>
        <taxon>Eukaryota</taxon>
        <taxon>Discoba</taxon>
        <taxon>Heterolobosea</taxon>
        <taxon>Tetramitia</taxon>
        <taxon>Eutetramitia</taxon>
        <taxon>Acrasidae</taxon>
        <taxon>Acrasis</taxon>
    </lineage>
</organism>
<dbReference type="GO" id="GO:0016018">
    <property type="term" value="F:cyclosporin A binding"/>
    <property type="evidence" value="ECO:0007669"/>
    <property type="project" value="TreeGrafter"/>
</dbReference>
<dbReference type="AlphaFoldDB" id="A0AAW2YKI7"/>
<dbReference type="InterPro" id="IPR029000">
    <property type="entry name" value="Cyclophilin-like_dom_sf"/>
</dbReference>
<keyword evidence="1" id="KW-1133">Transmembrane helix</keyword>
<dbReference type="PANTHER" id="PTHR11071">
    <property type="entry name" value="PEPTIDYL-PROLYL CIS-TRANS ISOMERASE"/>
    <property type="match status" value="1"/>
</dbReference>
<comment type="caution">
    <text evidence="3">The sequence shown here is derived from an EMBL/GenBank/DDBJ whole genome shotgun (WGS) entry which is preliminary data.</text>
</comment>
<name>A0AAW2YKI7_9EUKA</name>
<dbReference type="InterPro" id="IPR002130">
    <property type="entry name" value="Cyclophilin-type_PPIase_dom"/>
</dbReference>
<dbReference type="Proteomes" id="UP001431209">
    <property type="component" value="Unassembled WGS sequence"/>
</dbReference>
<dbReference type="SUPFAM" id="SSF50891">
    <property type="entry name" value="Cyclophilin-like"/>
    <property type="match status" value="1"/>
</dbReference>
<reference evidence="3 4" key="1">
    <citation type="submission" date="2024-03" db="EMBL/GenBank/DDBJ databases">
        <title>The Acrasis kona genome and developmental transcriptomes reveal deep origins of eukaryotic multicellular pathways.</title>
        <authorList>
            <person name="Sheikh S."/>
            <person name="Fu C.-J."/>
            <person name="Brown M.W."/>
            <person name="Baldauf S.L."/>
        </authorList>
    </citation>
    <scope>NUCLEOTIDE SEQUENCE [LARGE SCALE GENOMIC DNA]</scope>
    <source>
        <strain evidence="3 4">ATCC MYA-3509</strain>
    </source>
</reference>
<feature type="domain" description="PPIase cyclophilin-type" evidence="2">
    <location>
        <begin position="125"/>
        <end position="285"/>
    </location>
</feature>
<sequence length="372" mass="42702">MLRPSSKLANIGWINRRIKSRLPTYILATKPIFRSYAGSEDEYYRRRFAEERFKKDNPHISMVGTHKPVQSYIAIAVFLGAFIYIYYTYRYTPNQRVNQENRKREMRIALQQFLLKDLKVTDIVYIDIEEAGGVKGRIYIGLFGENVPKTVENFKQLIQKEKGGYKNSKIHRIIEDFVVQGGDITNGDGTGGLSSFENGAPFENESVIIPHFKYCVGMANKGPNTNASQFYITLSNDLERLNEQYVVFGRVMENSEKFIEEDVEVIPTNQNAAPLNPVIIKGCGSITLDDYQKLIKPVVPTVAQVVPEPEKKKKRKKKRVEITDEELEAMVPANYYTSFKDVDAGDSFDPDYYANLRAKLREEDELERSKTK</sequence>
<dbReference type="Gene3D" id="2.40.100.10">
    <property type="entry name" value="Cyclophilin-like"/>
    <property type="match status" value="1"/>
</dbReference>
<dbReference type="PRINTS" id="PR00153">
    <property type="entry name" value="CSAPPISMRASE"/>
</dbReference>
<dbReference type="GO" id="GO:0003755">
    <property type="term" value="F:peptidyl-prolyl cis-trans isomerase activity"/>
    <property type="evidence" value="ECO:0007669"/>
    <property type="project" value="InterPro"/>
</dbReference>
<accession>A0AAW2YKI7</accession>
<evidence type="ECO:0000313" key="3">
    <source>
        <dbReference type="EMBL" id="KAL0477516.1"/>
    </source>
</evidence>
<evidence type="ECO:0000259" key="2">
    <source>
        <dbReference type="PROSITE" id="PS50072"/>
    </source>
</evidence>
<evidence type="ECO:0000256" key="1">
    <source>
        <dbReference type="SAM" id="Phobius"/>
    </source>
</evidence>
<evidence type="ECO:0000313" key="4">
    <source>
        <dbReference type="Proteomes" id="UP001431209"/>
    </source>
</evidence>
<keyword evidence="1" id="KW-0472">Membrane</keyword>
<keyword evidence="4" id="KW-1185">Reference proteome</keyword>